<dbReference type="Proteomes" id="UP000526408">
    <property type="component" value="Unassembled WGS sequence"/>
</dbReference>
<evidence type="ECO:0000256" key="2">
    <source>
        <dbReference type="ARBA" id="ARBA00022801"/>
    </source>
</evidence>
<proteinExistence type="inferred from homology"/>
<dbReference type="AlphaFoldDB" id="A0A7X6GYG3"/>
<evidence type="ECO:0000259" key="3">
    <source>
        <dbReference type="Pfam" id="PF07859"/>
    </source>
</evidence>
<gene>
    <name evidence="4" type="ORF">HCU73_08875</name>
</gene>
<dbReference type="SUPFAM" id="SSF53474">
    <property type="entry name" value="alpha/beta-Hydrolases"/>
    <property type="match status" value="1"/>
</dbReference>
<dbReference type="Pfam" id="PF07859">
    <property type="entry name" value="Abhydrolase_3"/>
    <property type="match status" value="1"/>
</dbReference>
<dbReference type="EMBL" id="JAAZQQ010000002">
    <property type="protein sequence ID" value="NKX44701.1"/>
    <property type="molecule type" value="Genomic_DNA"/>
</dbReference>
<evidence type="ECO:0000313" key="4">
    <source>
        <dbReference type="EMBL" id="NKX44701.1"/>
    </source>
</evidence>
<organism evidence="4 5">
    <name type="scientific">Roseicyclus persicicus</name>
    <dbReference type="NCBI Taxonomy" id="2650661"/>
    <lineage>
        <taxon>Bacteria</taxon>
        <taxon>Pseudomonadati</taxon>
        <taxon>Pseudomonadota</taxon>
        <taxon>Alphaproteobacteria</taxon>
        <taxon>Rhodobacterales</taxon>
        <taxon>Roseobacteraceae</taxon>
        <taxon>Roseicyclus</taxon>
    </lineage>
</organism>
<dbReference type="GO" id="GO:0004806">
    <property type="term" value="F:triacylglycerol lipase activity"/>
    <property type="evidence" value="ECO:0007669"/>
    <property type="project" value="TreeGrafter"/>
</dbReference>
<reference evidence="4 5" key="1">
    <citation type="submission" date="2020-04" db="EMBL/GenBank/DDBJ databases">
        <authorList>
            <person name="Yoon J."/>
        </authorList>
    </citation>
    <scope>NUCLEOTIDE SEQUENCE [LARGE SCALE GENOMIC DNA]</scope>
    <source>
        <strain evidence="4 5">KMU-115</strain>
    </source>
</reference>
<comment type="caution">
    <text evidence="4">The sequence shown here is derived from an EMBL/GenBank/DDBJ whole genome shotgun (WGS) entry which is preliminary data.</text>
</comment>
<accession>A0A7X6GYG3</accession>
<dbReference type="Gene3D" id="3.40.50.1820">
    <property type="entry name" value="alpha/beta hydrolase"/>
    <property type="match status" value="1"/>
</dbReference>
<dbReference type="RefSeq" id="WP_168623050.1">
    <property type="nucleotide sequence ID" value="NZ_JAAZQQ010000002.1"/>
</dbReference>
<name>A0A7X6GYG3_9RHOB</name>
<evidence type="ECO:0000256" key="1">
    <source>
        <dbReference type="ARBA" id="ARBA00010515"/>
    </source>
</evidence>
<protein>
    <submittedName>
        <fullName evidence="4">Alpha/beta hydrolase fold domain-containing protein</fullName>
    </submittedName>
</protein>
<evidence type="ECO:0000313" key="5">
    <source>
        <dbReference type="Proteomes" id="UP000526408"/>
    </source>
</evidence>
<dbReference type="PANTHER" id="PTHR48081:SF30">
    <property type="entry name" value="ACETYL-HYDROLASE LIPR-RELATED"/>
    <property type="match status" value="1"/>
</dbReference>
<sequence>MTAPTRTDRLWRALARHVDRTALDLIPSQPALRRLLDLSARLGTALPPGTTATRDPDGTLHLRPPGTAADAPVLLYIHGGGFTLGSPRAYAALAGHLAQAAGMRAVLPAYRLAPEHPFPAARDDVIAAHARLLAAGTPPAALAGDSAGGCLALLLARHLRDTGAPLPAALGLIAPIGDLSGDIGARFAAAHDEVLIPPAWARRIRAAYLPATDPADPAVSPLLSDLSGLPPALIQAATGEALAADARRLAAALDDATLDLWPGMAHVWHFHAGRSHAANTALRRMGAFLADKAAR</sequence>
<dbReference type="InterPro" id="IPR029058">
    <property type="entry name" value="AB_hydrolase_fold"/>
</dbReference>
<feature type="domain" description="Alpha/beta hydrolase fold-3" evidence="3">
    <location>
        <begin position="74"/>
        <end position="269"/>
    </location>
</feature>
<keyword evidence="2 4" id="KW-0378">Hydrolase</keyword>
<comment type="similarity">
    <text evidence="1">Belongs to the 'GDXG' lipolytic enzyme family.</text>
</comment>
<dbReference type="InterPro" id="IPR013094">
    <property type="entry name" value="AB_hydrolase_3"/>
</dbReference>
<dbReference type="InterPro" id="IPR050300">
    <property type="entry name" value="GDXG_lipolytic_enzyme"/>
</dbReference>
<keyword evidence="5" id="KW-1185">Reference proteome</keyword>
<dbReference type="PANTHER" id="PTHR48081">
    <property type="entry name" value="AB HYDROLASE SUPERFAMILY PROTEIN C4A8.06C"/>
    <property type="match status" value="1"/>
</dbReference>